<feature type="compositionally biased region" description="Basic residues" evidence="1">
    <location>
        <begin position="19"/>
        <end position="33"/>
    </location>
</feature>
<feature type="compositionally biased region" description="Basic residues" evidence="1">
    <location>
        <begin position="50"/>
        <end position="63"/>
    </location>
</feature>
<organism evidence="2">
    <name type="scientific">uncultured Blastococcus sp</name>
    <dbReference type="NCBI Taxonomy" id="217144"/>
    <lineage>
        <taxon>Bacteria</taxon>
        <taxon>Bacillati</taxon>
        <taxon>Actinomycetota</taxon>
        <taxon>Actinomycetes</taxon>
        <taxon>Geodermatophilales</taxon>
        <taxon>Geodermatophilaceae</taxon>
        <taxon>Blastococcus</taxon>
        <taxon>environmental samples</taxon>
    </lineage>
</organism>
<accession>A0A6J4IL87</accession>
<name>A0A6J4IL87_9ACTN</name>
<dbReference type="EMBL" id="CADCTN010000161">
    <property type="protein sequence ID" value="CAA9253364.1"/>
    <property type="molecule type" value="Genomic_DNA"/>
</dbReference>
<evidence type="ECO:0000256" key="1">
    <source>
        <dbReference type="SAM" id="MobiDB-lite"/>
    </source>
</evidence>
<proteinExistence type="predicted"/>
<sequence>RHGPRPPGDSRRPSAGRGRFLRGHGPAHHRAGAGRRPAQAARGRSAARPARGRARRGHGGLAV</sequence>
<feature type="non-terminal residue" evidence="2">
    <location>
        <position position="1"/>
    </location>
</feature>
<feature type="compositionally biased region" description="Low complexity" evidence="1">
    <location>
        <begin position="34"/>
        <end position="49"/>
    </location>
</feature>
<feature type="region of interest" description="Disordered" evidence="1">
    <location>
        <begin position="1"/>
        <end position="63"/>
    </location>
</feature>
<dbReference type="AlphaFoldDB" id="A0A6J4IL87"/>
<feature type="non-terminal residue" evidence="2">
    <location>
        <position position="63"/>
    </location>
</feature>
<evidence type="ECO:0000313" key="2">
    <source>
        <dbReference type="EMBL" id="CAA9253364.1"/>
    </source>
</evidence>
<protein>
    <submittedName>
        <fullName evidence="2">Uncharacterized protein</fullName>
    </submittedName>
</protein>
<gene>
    <name evidence="2" type="ORF">AVDCRST_MAG52-2152</name>
</gene>
<reference evidence="2" key="1">
    <citation type="submission" date="2020-02" db="EMBL/GenBank/DDBJ databases">
        <authorList>
            <person name="Meier V. D."/>
        </authorList>
    </citation>
    <scope>NUCLEOTIDE SEQUENCE</scope>
    <source>
        <strain evidence="2">AVDCRST_MAG52</strain>
    </source>
</reference>